<dbReference type="Proteomes" id="UP000765802">
    <property type="component" value="Unassembled WGS sequence"/>
</dbReference>
<dbReference type="PANTHER" id="PTHR34220:SF7">
    <property type="entry name" value="SENSOR HISTIDINE KINASE YPDA"/>
    <property type="match status" value="1"/>
</dbReference>
<feature type="transmembrane region" description="Helical" evidence="1">
    <location>
        <begin position="9"/>
        <end position="35"/>
    </location>
</feature>
<dbReference type="InterPro" id="IPR050640">
    <property type="entry name" value="Bact_2-comp_sensor_kinase"/>
</dbReference>
<dbReference type="EMBL" id="MBUA01000012">
    <property type="protein sequence ID" value="MBC6490981.1"/>
    <property type="molecule type" value="Genomic_DNA"/>
</dbReference>
<proteinExistence type="predicted"/>
<gene>
    <name evidence="3" type="ORF">BC349_08060</name>
</gene>
<protein>
    <recommendedName>
        <fullName evidence="2">Signal transduction histidine kinase internal region domain-containing protein</fullName>
    </recommendedName>
</protein>
<keyword evidence="1" id="KW-1133">Transmembrane helix</keyword>
<dbReference type="Gene3D" id="3.30.565.10">
    <property type="entry name" value="Histidine kinase-like ATPase, C-terminal domain"/>
    <property type="match status" value="1"/>
</dbReference>
<dbReference type="RefSeq" id="WP_187256320.1">
    <property type="nucleotide sequence ID" value="NZ_JBHULF010000014.1"/>
</dbReference>
<reference evidence="3 4" key="1">
    <citation type="submission" date="2016-07" db="EMBL/GenBank/DDBJ databases">
        <title>Genome analysis of Flavihumibacter stibioxidans YS-17.</title>
        <authorList>
            <person name="Shi K."/>
            <person name="Han Y."/>
            <person name="Wang G."/>
        </authorList>
    </citation>
    <scope>NUCLEOTIDE SEQUENCE [LARGE SCALE GENOMIC DNA]</scope>
    <source>
        <strain evidence="3 4">YS-17</strain>
    </source>
</reference>
<dbReference type="InterPro" id="IPR036890">
    <property type="entry name" value="HATPase_C_sf"/>
</dbReference>
<feature type="domain" description="Signal transduction histidine kinase internal region" evidence="2">
    <location>
        <begin position="170"/>
        <end position="248"/>
    </location>
</feature>
<comment type="caution">
    <text evidence="3">The sequence shown here is derived from an EMBL/GenBank/DDBJ whole genome shotgun (WGS) entry which is preliminary data.</text>
</comment>
<name>A0ABR7M7I3_9BACT</name>
<dbReference type="Pfam" id="PF06580">
    <property type="entry name" value="His_kinase"/>
    <property type="match status" value="1"/>
</dbReference>
<dbReference type="InterPro" id="IPR010559">
    <property type="entry name" value="Sig_transdc_His_kin_internal"/>
</dbReference>
<keyword evidence="4" id="KW-1185">Reference proteome</keyword>
<feature type="transmembrane region" description="Helical" evidence="1">
    <location>
        <begin position="55"/>
        <end position="77"/>
    </location>
</feature>
<feature type="transmembrane region" description="Helical" evidence="1">
    <location>
        <begin position="89"/>
        <end position="110"/>
    </location>
</feature>
<evidence type="ECO:0000259" key="2">
    <source>
        <dbReference type="Pfam" id="PF06580"/>
    </source>
</evidence>
<organism evidence="3 4">
    <name type="scientific">Flavihumibacter stibioxidans</name>
    <dbReference type="NCBI Taxonomy" id="1834163"/>
    <lineage>
        <taxon>Bacteria</taxon>
        <taxon>Pseudomonadati</taxon>
        <taxon>Bacteroidota</taxon>
        <taxon>Chitinophagia</taxon>
        <taxon>Chitinophagales</taxon>
        <taxon>Chitinophagaceae</taxon>
        <taxon>Flavihumibacter</taxon>
    </lineage>
</organism>
<keyword evidence="1" id="KW-0812">Transmembrane</keyword>
<keyword evidence="1" id="KW-0472">Membrane</keyword>
<dbReference type="PANTHER" id="PTHR34220">
    <property type="entry name" value="SENSOR HISTIDINE KINASE YPDA"/>
    <property type="match status" value="1"/>
</dbReference>
<sequence length="364" mass="41551">MQKKFNRKLFWGISAGELLTWGGFCILFLLFYFFILTYSASGKGNHISHFLFDVAVELVVSYAVRIGIIAGLWWFYFRELRNRPVSKTIWLHLLTVVVYLVVGGIIPYKLLEAGGMDMETGRSLVWMDIALPYIFYVIQFSGFYAFYFWQQSQQQLRKEKELMALAYQSEVEALKAQIQPHFLFNTLNSISATVRPDQEATRVLIAKLADTFRYALRSTKEDLVPLSDELQFIDTYLALEKERFTHRLQVKIIAEETIQDVLIPPMLLQPLVENAIKHGIGPSRQGGVVQVNCREDEGFVAIEVCDTGLGYAGDLSALRMAGGIGLRNTILRLEKLYGQPMLIHRNDPSGLIFSFKIPIQYHAS</sequence>
<evidence type="ECO:0000256" key="1">
    <source>
        <dbReference type="SAM" id="Phobius"/>
    </source>
</evidence>
<evidence type="ECO:0000313" key="3">
    <source>
        <dbReference type="EMBL" id="MBC6490981.1"/>
    </source>
</evidence>
<dbReference type="SUPFAM" id="SSF55874">
    <property type="entry name" value="ATPase domain of HSP90 chaperone/DNA topoisomerase II/histidine kinase"/>
    <property type="match status" value="1"/>
</dbReference>
<feature type="transmembrane region" description="Helical" evidence="1">
    <location>
        <begin position="130"/>
        <end position="149"/>
    </location>
</feature>
<evidence type="ECO:0000313" key="4">
    <source>
        <dbReference type="Proteomes" id="UP000765802"/>
    </source>
</evidence>
<accession>A0ABR7M7I3</accession>